<evidence type="ECO:0000313" key="2">
    <source>
        <dbReference type="Proteomes" id="UP000593571"/>
    </source>
</evidence>
<proteinExistence type="predicted"/>
<accession>A0A7J8EZS7</accession>
<gene>
    <name evidence="1" type="ORF">HJG63_012237</name>
</gene>
<sequence length="144" mass="15696">MCCSAPQPGHLRNEGRFLLGSLTTISSRCEEEPGTTESLRGRPTQKRSLSIAKTMGTCRLKAGDRQQAFHATHSSLFVLHAFSPYVHTTRNGETKSSNCNSQELKSGVETEFPRTLRVSPSQCLYSVPLAVLVSSVSVPLTLCL</sequence>
<protein>
    <submittedName>
        <fullName evidence="1">Uncharacterized protein</fullName>
    </submittedName>
</protein>
<dbReference type="AlphaFoldDB" id="A0A7J8EZS7"/>
<reference evidence="1 2" key="1">
    <citation type="journal article" date="2020" name="Nature">
        <title>Six reference-quality genomes reveal evolution of bat adaptations.</title>
        <authorList>
            <person name="Jebb D."/>
            <person name="Huang Z."/>
            <person name="Pippel M."/>
            <person name="Hughes G.M."/>
            <person name="Lavrichenko K."/>
            <person name="Devanna P."/>
            <person name="Winkler S."/>
            <person name="Jermiin L.S."/>
            <person name="Skirmuntt E.C."/>
            <person name="Katzourakis A."/>
            <person name="Burkitt-Gray L."/>
            <person name="Ray D.A."/>
            <person name="Sullivan K.A.M."/>
            <person name="Roscito J.G."/>
            <person name="Kirilenko B.M."/>
            <person name="Davalos L.M."/>
            <person name="Corthals A.P."/>
            <person name="Power M.L."/>
            <person name="Jones G."/>
            <person name="Ransome R.D."/>
            <person name="Dechmann D.K.N."/>
            <person name="Locatelli A.G."/>
            <person name="Puechmaille S.J."/>
            <person name="Fedrigo O."/>
            <person name="Jarvis E.D."/>
            <person name="Hiller M."/>
            <person name="Vernes S.C."/>
            <person name="Myers E.W."/>
            <person name="Teeling E.C."/>
        </authorList>
    </citation>
    <scope>NUCLEOTIDE SEQUENCE [LARGE SCALE GENOMIC DNA]</scope>
    <source>
        <strain evidence="1">MRouAeg1</strain>
        <tissue evidence="1">Muscle</tissue>
    </source>
</reference>
<dbReference type="Proteomes" id="UP000593571">
    <property type="component" value="Unassembled WGS sequence"/>
</dbReference>
<keyword evidence="2" id="KW-1185">Reference proteome</keyword>
<comment type="caution">
    <text evidence="1">The sequence shown here is derived from an EMBL/GenBank/DDBJ whole genome shotgun (WGS) entry which is preliminary data.</text>
</comment>
<name>A0A7J8EZS7_ROUAE</name>
<evidence type="ECO:0000313" key="1">
    <source>
        <dbReference type="EMBL" id="KAF6441008.1"/>
    </source>
</evidence>
<organism evidence="1 2">
    <name type="scientific">Rousettus aegyptiacus</name>
    <name type="common">Egyptian fruit bat</name>
    <name type="synonym">Pteropus aegyptiacus</name>
    <dbReference type="NCBI Taxonomy" id="9407"/>
    <lineage>
        <taxon>Eukaryota</taxon>
        <taxon>Metazoa</taxon>
        <taxon>Chordata</taxon>
        <taxon>Craniata</taxon>
        <taxon>Vertebrata</taxon>
        <taxon>Euteleostomi</taxon>
        <taxon>Mammalia</taxon>
        <taxon>Eutheria</taxon>
        <taxon>Laurasiatheria</taxon>
        <taxon>Chiroptera</taxon>
        <taxon>Yinpterochiroptera</taxon>
        <taxon>Pteropodoidea</taxon>
        <taxon>Pteropodidae</taxon>
        <taxon>Rousettinae</taxon>
        <taxon>Rousettus</taxon>
    </lineage>
</organism>
<dbReference type="EMBL" id="JACASE010000008">
    <property type="protein sequence ID" value="KAF6441008.1"/>
    <property type="molecule type" value="Genomic_DNA"/>
</dbReference>